<keyword evidence="9" id="KW-1185">Reference proteome</keyword>
<evidence type="ECO:0000256" key="1">
    <source>
        <dbReference type="ARBA" id="ARBA00002355"/>
    </source>
</evidence>
<sequence length="761" mass="82698">MPKSVKKKKEKAADFSKAKLKLGKGKQVANNAVDTSFKARSIALPGQSIVQERDAAVPSTKRRLTFDDLISQLKHYNPTTRKDAISGLRELFSEHSSIALGNLTTVLNRCVRMIGDDDASVRKALLSFFSWFIPLIPKDDLQPHAPVLLLFTTSALTHIFPEIRVDAVRFLDIFLEHIPEIIVEGWSNGSASHARRVLEGYIGLLNAGTAFGGEGDPMRATSTASVVLYPKSKLVVLASLSTFLREAIRIRDNEPSTSTFAPQTWFLASAFTSEAAFKAFNKLVAPASDDKSFTLICTEDVNPLQDGDFHGRFDVANGSIAESWTLYSLCDLDASPSTSNIVGTPSDSGNSSRSAYLSHLAATLQPTLVSTFLDCAPAAFPPAGSPSETELQMTMAVAEMTHSLYSTLLQEYSKNSTDGKDLDNLAVILGHMSPYFPFAANGLVTAKRDFKVEASYETLNLTFCELSSLLVIATSSSKTPHPPQRRAPIGRNAAKRPASSVVPQVNGAPLQVERVKSYVIHLLRGELPRGSNTQNALPHPITHATYLALAPTIWAFISTSEQGQTDELLVALLDHAIRVSSGSAVKKATVDFLGLLSLLCTDPQFCGAFTLRQSPEGHQKFQEWLLHLPKILWEVGANNLPLSETILRLLLRLSQRKSSLLDRPTCAAIRSRLVPYFTITHPTRGQLPGPFTKLPSAASERRLALDVAATLVFGMPGTETSMAVDADDSGDLLVKATIGAVGGTEDERYWNAVVTCYSQRC</sequence>
<evidence type="ECO:0000256" key="6">
    <source>
        <dbReference type="SAM" id="MobiDB-lite"/>
    </source>
</evidence>
<feature type="domain" description="Pre-rRNA-processing protein Ipi1 N-terminal" evidence="7">
    <location>
        <begin position="140"/>
        <end position="244"/>
    </location>
</feature>
<name>A0A8K0XRH7_9AGAR</name>
<dbReference type="PANTHER" id="PTHR16056">
    <property type="entry name" value="REGULATOR OF MICROTUBULE DYNAMICS PROTEIN"/>
    <property type="match status" value="1"/>
</dbReference>
<reference evidence="8" key="1">
    <citation type="journal article" date="2021" name="New Phytol.">
        <title>Evolutionary innovations through gain and loss of genes in the ectomycorrhizal Boletales.</title>
        <authorList>
            <person name="Wu G."/>
            <person name="Miyauchi S."/>
            <person name="Morin E."/>
            <person name="Kuo A."/>
            <person name="Drula E."/>
            <person name="Varga T."/>
            <person name="Kohler A."/>
            <person name="Feng B."/>
            <person name="Cao Y."/>
            <person name="Lipzen A."/>
            <person name="Daum C."/>
            <person name="Hundley H."/>
            <person name="Pangilinan J."/>
            <person name="Johnson J."/>
            <person name="Barry K."/>
            <person name="LaButti K."/>
            <person name="Ng V."/>
            <person name="Ahrendt S."/>
            <person name="Min B."/>
            <person name="Choi I.G."/>
            <person name="Park H."/>
            <person name="Plett J.M."/>
            <person name="Magnuson J."/>
            <person name="Spatafora J.W."/>
            <person name="Nagy L.G."/>
            <person name="Henrissat B."/>
            <person name="Grigoriev I.V."/>
            <person name="Yang Z.L."/>
            <person name="Xu J."/>
            <person name="Martin F.M."/>
        </authorList>
    </citation>
    <scope>NUCLEOTIDE SEQUENCE</scope>
    <source>
        <strain evidence="8">KKN 215</strain>
    </source>
</reference>
<keyword evidence="5" id="KW-0698">rRNA processing</keyword>
<dbReference type="EMBL" id="JAEVFJ010000009">
    <property type="protein sequence ID" value="KAH8102453.1"/>
    <property type="molecule type" value="Genomic_DNA"/>
</dbReference>
<keyword evidence="5" id="KW-0690">Ribosome biogenesis</keyword>
<evidence type="ECO:0000256" key="5">
    <source>
        <dbReference type="RuleBase" id="RU368021"/>
    </source>
</evidence>
<dbReference type="OrthoDB" id="361362at2759"/>
<dbReference type="AlphaFoldDB" id="A0A8K0XRH7"/>
<accession>A0A8K0XRH7</accession>
<dbReference type="InterPro" id="IPR016024">
    <property type="entry name" value="ARM-type_fold"/>
</dbReference>
<dbReference type="SUPFAM" id="SSF48371">
    <property type="entry name" value="ARM repeat"/>
    <property type="match status" value="1"/>
</dbReference>
<evidence type="ECO:0000313" key="8">
    <source>
        <dbReference type="EMBL" id="KAH8102453.1"/>
    </source>
</evidence>
<organism evidence="8 9">
    <name type="scientific">Cristinia sonorae</name>
    <dbReference type="NCBI Taxonomy" id="1940300"/>
    <lineage>
        <taxon>Eukaryota</taxon>
        <taxon>Fungi</taxon>
        <taxon>Dikarya</taxon>
        <taxon>Basidiomycota</taxon>
        <taxon>Agaricomycotina</taxon>
        <taxon>Agaricomycetes</taxon>
        <taxon>Agaricomycetidae</taxon>
        <taxon>Agaricales</taxon>
        <taxon>Pleurotineae</taxon>
        <taxon>Stephanosporaceae</taxon>
        <taxon>Cristinia</taxon>
    </lineage>
</organism>
<dbReference type="Pfam" id="PF12333">
    <property type="entry name" value="Ipi1_N"/>
    <property type="match status" value="1"/>
</dbReference>
<evidence type="ECO:0000256" key="2">
    <source>
        <dbReference type="ARBA" id="ARBA00004123"/>
    </source>
</evidence>
<evidence type="ECO:0000259" key="7">
    <source>
        <dbReference type="Pfam" id="PF12333"/>
    </source>
</evidence>
<gene>
    <name evidence="8" type="ORF">BXZ70DRAFT_1063256</name>
</gene>
<evidence type="ECO:0000256" key="4">
    <source>
        <dbReference type="ARBA" id="ARBA00023242"/>
    </source>
</evidence>
<comment type="function">
    <text evidence="1 5">Component of the RIX1 complex required for processing of ITS2 sequences from 35S pre-rRNA.</text>
</comment>
<comment type="subunit">
    <text evidence="5">Component of the RIX1 complex.</text>
</comment>
<proteinExistence type="inferred from homology"/>
<dbReference type="InterPro" id="IPR024679">
    <property type="entry name" value="Ipi1_N"/>
</dbReference>
<feature type="region of interest" description="Disordered" evidence="6">
    <location>
        <begin position="477"/>
        <end position="501"/>
    </location>
</feature>
<dbReference type="Gene3D" id="1.25.10.10">
    <property type="entry name" value="Leucine-rich Repeat Variant"/>
    <property type="match status" value="1"/>
</dbReference>
<comment type="similarity">
    <text evidence="3 5">Belongs to the IPI1/TEX10 family.</text>
</comment>
<dbReference type="GO" id="GO:0120330">
    <property type="term" value="C:rixosome complex"/>
    <property type="evidence" value="ECO:0007669"/>
    <property type="project" value="UniProtKB-UniRule"/>
</dbReference>
<dbReference type="Proteomes" id="UP000813824">
    <property type="component" value="Unassembled WGS sequence"/>
</dbReference>
<comment type="caution">
    <text evidence="8">The sequence shown here is derived from an EMBL/GenBank/DDBJ whole genome shotgun (WGS) entry which is preliminary data.</text>
</comment>
<dbReference type="GO" id="GO:0005634">
    <property type="term" value="C:nucleus"/>
    <property type="evidence" value="ECO:0007669"/>
    <property type="project" value="UniProtKB-SubCell"/>
</dbReference>
<protein>
    <recommendedName>
        <fullName evidence="5">Pre-rRNA-processing protein</fullName>
    </recommendedName>
</protein>
<evidence type="ECO:0000313" key="9">
    <source>
        <dbReference type="Proteomes" id="UP000813824"/>
    </source>
</evidence>
<comment type="subcellular location">
    <subcellularLocation>
        <location evidence="2 5">Nucleus</location>
    </subcellularLocation>
</comment>
<keyword evidence="4 5" id="KW-0539">Nucleus</keyword>
<dbReference type="InterPro" id="IPR011989">
    <property type="entry name" value="ARM-like"/>
</dbReference>
<evidence type="ECO:0000256" key="3">
    <source>
        <dbReference type="ARBA" id="ARBA00006427"/>
    </source>
</evidence>
<dbReference type="GO" id="GO:0006364">
    <property type="term" value="P:rRNA processing"/>
    <property type="evidence" value="ECO:0007669"/>
    <property type="project" value="UniProtKB-UniRule"/>
</dbReference>
<dbReference type="PANTHER" id="PTHR16056:SF2">
    <property type="entry name" value="TESTIS-EXPRESSED PROTEIN 10"/>
    <property type="match status" value="1"/>
</dbReference>